<evidence type="ECO:0008006" key="3">
    <source>
        <dbReference type="Google" id="ProtNLM"/>
    </source>
</evidence>
<dbReference type="RefSeq" id="WP_075724191.1">
    <property type="nucleotide sequence ID" value="NZ_CP009245.1"/>
</dbReference>
<dbReference type="InterPro" id="IPR010035">
    <property type="entry name" value="Thi_S"/>
</dbReference>
<dbReference type="KEGG" id="caqu:CAQU_00210"/>
<dbReference type="STRING" id="1431546.CAQU_00210"/>
<proteinExistence type="predicted"/>
<protein>
    <recommendedName>
        <fullName evidence="3">Thiamine biosynthesis protein ThiS</fullName>
    </recommendedName>
</protein>
<dbReference type="SUPFAM" id="SSF54285">
    <property type="entry name" value="MoaD/ThiS"/>
    <property type="match status" value="1"/>
</dbReference>
<dbReference type="Pfam" id="PF02597">
    <property type="entry name" value="ThiS"/>
    <property type="match status" value="1"/>
</dbReference>
<dbReference type="EMBL" id="CP009245">
    <property type="protein sequence ID" value="APT83770.1"/>
    <property type="molecule type" value="Genomic_DNA"/>
</dbReference>
<dbReference type="OrthoDB" id="163636at2"/>
<evidence type="ECO:0000313" key="1">
    <source>
        <dbReference type="EMBL" id="APT83770.1"/>
    </source>
</evidence>
<dbReference type="InterPro" id="IPR016155">
    <property type="entry name" value="Mopterin_synth/thiamin_S_b"/>
</dbReference>
<dbReference type="Gene3D" id="3.10.20.30">
    <property type="match status" value="1"/>
</dbReference>
<gene>
    <name evidence="1" type="ORF">CAQU_00210</name>
</gene>
<reference evidence="1 2" key="1">
    <citation type="submission" date="2014-08" db="EMBL/GenBank/DDBJ databases">
        <title>Complete genome sequence of Corynebacterium aquilae S-613T(T) (=DSM 44791(T)), isolated from the choana of a healthy golden eagle.</title>
        <authorList>
            <person name="Ruckert C."/>
            <person name="Albersmeier A."/>
            <person name="Winkler A."/>
            <person name="Kalinowski J."/>
        </authorList>
    </citation>
    <scope>NUCLEOTIDE SEQUENCE [LARGE SCALE GENOMIC DNA]</scope>
    <source>
        <strain evidence="1 2">S-613</strain>
    </source>
</reference>
<organism evidence="1 2">
    <name type="scientific">Corynebacterium aquilae DSM 44791</name>
    <dbReference type="NCBI Taxonomy" id="1431546"/>
    <lineage>
        <taxon>Bacteria</taxon>
        <taxon>Bacillati</taxon>
        <taxon>Actinomycetota</taxon>
        <taxon>Actinomycetes</taxon>
        <taxon>Mycobacteriales</taxon>
        <taxon>Corynebacteriaceae</taxon>
        <taxon>Corynebacterium</taxon>
    </lineage>
</organism>
<name>A0A1L7CD36_9CORY</name>
<dbReference type="CDD" id="cd00565">
    <property type="entry name" value="Ubl_ThiS"/>
    <property type="match status" value="1"/>
</dbReference>
<evidence type="ECO:0000313" key="2">
    <source>
        <dbReference type="Proteomes" id="UP000185478"/>
    </source>
</evidence>
<accession>A0A1L7CD36</accession>
<dbReference type="AlphaFoldDB" id="A0A1L7CD36"/>
<dbReference type="InterPro" id="IPR003749">
    <property type="entry name" value="ThiS/MoaD-like"/>
</dbReference>
<keyword evidence="2" id="KW-1185">Reference proteome</keyword>
<sequence length="71" mass="7312">MTTPTITVTLHGETTTLPACTVADIVARVTGTDNPQGVAIAVNNHVVVRSTWDQPLADGDTIEVLTAVQGG</sequence>
<dbReference type="Proteomes" id="UP000185478">
    <property type="component" value="Chromosome"/>
</dbReference>
<dbReference type="InterPro" id="IPR012675">
    <property type="entry name" value="Beta-grasp_dom_sf"/>
</dbReference>
<dbReference type="NCBIfam" id="TIGR01683">
    <property type="entry name" value="thiS"/>
    <property type="match status" value="1"/>
</dbReference>